<dbReference type="Proteomes" id="UP000014978">
    <property type="component" value="Unassembled WGS sequence"/>
</dbReference>
<protein>
    <submittedName>
        <fullName evidence="1">Uncharacterized protein</fullName>
    </submittedName>
</protein>
<dbReference type="InterPro" id="IPR027417">
    <property type="entry name" value="P-loop_NTPase"/>
</dbReference>
<dbReference type="AlphaFoldDB" id="S7XSU0"/>
<comment type="caution">
    <text evidence="1">The sequence shown here is derived from an EMBL/GenBank/DDBJ whole genome shotgun (WGS) entry which is preliminary data.</text>
</comment>
<proteinExistence type="predicted"/>
<dbReference type="OMA" id="YECSATI"/>
<accession>S7XSU0</accession>
<reference evidence="2" key="1">
    <citation type="journal article" date="2013" name="PLoS Genet.">
        <title>The genome of Spraguea lophii and the basis of host-microsporidian interactions.</title>
        <authorList>
            <person name="Campbell S.E."/>
            <person name="Williams T.A."/>
            <person name="Yousuf A."/>
            <person name="Soanes D.M."/>
            <person name="Paszkiewicz K.H."/>
            <person name="Williams B.A.P."/>
        </authorList>
    </citation>
    <scope>NUCLEOTIDE SEQUENCE [LARGE SCALE GENOMIC DNA]</scope>
    <source>
        <strain evidence="2">42_110</strain>
    </source>
</reference>
<dbReference type="SUPFAM" id="SSF52540">
    <property type="entry name" value="P-loop containing nucleoside triphosphate hydrolases"/>
    <property type="match status" value="1"/>
</dbReference>
<dbReference type="OrthoDB" id="2189928at2759"/>
<dbReference type="InParanoid" id="S7XSU0"/>
<dbReference type="EMBL" id="ATCN01000450">
    <property type="protein sequence ID" value="EPR78998.1"/>
    <property type="molecule type" value="Genomic_DNA"/>
</dbReference>
<dbReference type="VEuPathDB" id="MicrosporidiaDB:SLOPH_1800"/>
<gene>
    <name evidence="1" type="ORF">SLOPH_1800</name>
</gene>
<evidence type="ECO:0000313" key="1">
    <source>
        <dbReference type="EMBL" id="EPR78998.1"/>
    </source>
</evidence>
<dbReference type="HOGENOM" id="CLU_128337_0_0_1"/>
<name>S7XSU0_SPRLO</name>
<dbReference type="Gene3D" id="3.40.50.300">
    <property type="entry name" value="P-loop containing nucleotide triphosphate hydrolases"/>
    <property type="match status" value="1"/>
</dbReference>
<organism evidence="1 2">
    <name type="scientific">Spraguea lophii (strain 42_110)</name>
    <name type="common">Microsporidian parasite</name>
    <dbReference type="NCBI Taxonomy" id="1358809"/>
    <lineage>
        <taxon>Eukaryota</taxon>
        <taxon>Fungi</taxon>
        <taxon>Fungi incertae sedis</taxon>
        <taxon>Microsporidia</taxon>
        <taxon>Spragueidae</taxon>
        <taxon>Spraguea</taxon>
    </lineage>
</organism>
<evidence type="ECO:0000313" key="2">
    <source>
        <dbReference type="Proteomes" id="UP000014978"/>
    </source>
</evidence>
<sequence length="161" mass="19260">MDICLLQKNIIYESLIEILILPDTNVSQIFSMLSKNKESYFIDTKGNLRIKNNLYKIFTISEYFSTINTFLENKRNFILFIDSITFVSDMCTTKEKMKEMYNILWKVIYNTKSTVIVTNHYNKNNNSFVARLGYMWRRIITQRIKIKENGEYQYMITNYAS</sequence>
<keyword evidence="2" id="KW-1185">Reference proteome</keyword>